<evidence type="ECO:0000313" key="2">
    <source>
        <dbReference type="EMBL" id="KOO34448.1"/>
    </source>
</evidence>
<dbReference type="AlphaFoldDB" id="A0A0M0K7V4"/>
<sequence>MVGLKRSSVRNFVCRVPPGLPPHLETMAEELESGEAQLFDVREPGEAAMGKLKASTLVPLSALRSAILDRNAGVSETVSSAGDKSKLTYLHCGAGIRVHPAAEILQKMGYERVVPLQEGFATLANVGFEWER</sequence>
<dbReference type="GO" id="GO:0016740">
    <property type="term" value="F:transferase activity"/>
    <property type="evidence" value="ECO:0007669"/>
    <property type="project" value="UniProtKB-KW"/>
</dbReference>
<dbReference type="CDD" id="cd00158">
    <property type="entry name" value="RHOD"/>
    <property type="match status" value="1"/>
</dbReference>
<protein>
    <submittedName>
        <fullName evidence="2">Rhodanese-related sulfurtransferase</fullName>
    </submittedName>
</protein>
<keyword evidence="3" id="KW-1185">Reference proteome</keyword>
<organism evidence="2 3">
    <name type="scientific">Chrysochromulina tobinii</name>
    <dbReference type="NCBI Taxonomy" id="1460289"/>
    <lineage>
        <taxon>Eukaryota</taxon>
        <taxon>Haptista</taxon>
        <taxon>Haptophyta</taxon>
        <taxon>Prymnesiophyceae</taxon>
        <taxon>Prymnesiales</taxon>
        <taxon>Chrysochromulinaceae</taxon>
        <taxon>Chrysochromulina</taxon>
    </lineage>
</organism>
<dbReference type="PROSITE" id="PS50206">
    <property type="entry name" value="RHODANESE_3"/>
    <property type="match status" value="1"/>
</dbReference>
<evidence type="ECO:0000259" key="1">
    <source>
        <dbReference type="PROSITE" id="PS50206"/>
    </source>
</evidence>
<gene>
    <name evidence="2" type="ORF">Ctob_010100</name>
</gene>
<dbReference type="InterPro" id="IPR001763">
    <property type="entry name" value="Rhodanese-like_dom"/>
</dbReference>
<evidence type="ECO:0000313" key="3">
    <source>
        <dbReference type="Proteomes" id="UP000037460"/>
    </source>
</evidence>
<dbReference type="OrthoDB" id="566238at2759"/>
<feature type="domain" description="Rhodanese" evidence="1">
    <location>
        <begin position="32"/>
        <end position="132"/>
    </location>
</feature>
<dbReference type="Proteomes" id="UP000037460">
    <property type="component" value="Unassembled WGS sequence"/>
</dbReference>
<dbReference type="EMBL" id="JWZX01001219">
    <property type="protein sequence ID" value="KOO34448.1"/>
    <property type="molecule type" value="Genomic_DNA"/>
</dbReference>
<proteinExistence type="predicted"/>
<dbReference type="SUPFAM" id="SSF52821">
    <property type="entry name" value="Rhodanese/Cell cycle control phosphatase"/>
    <property type="match status" value="1"/>
</dbReference>
<comment type="caution">
    <text evidence="2">The sequence shown here is derived from an EMBL/GenBank/DDBJ whole genome shotgun (WGS) entry which is preliminary data.</text>
</comment>
<dbReference type="SMART" id="SM00450">
    <property type="entry name" value="RHOD"/>
    <property type="match status" value="1"/>
</dbReference>
<dbReference type="InterPro" id="IPR036873">
    <property type="entry name" value="Rhodanese-like_dom_sf"/>
</dbReference>
<accession>A0A0M0K7V4</accession>
<name>A0A0M0K7V4_9EUKA</name>
<keyword evidence="2" id="KW-0808">Transferase</keyword>
<dbReference type="Pfam" id="PF00581">
    <property type="entry name" value="Rhodanese"/>
    <property type="match status" value="1"/>
</dbReference>
<reference evidence="3" key="1">
    <citation type="journal article" date="2015" name="PLoS Genet.">
        <title>Genome Sequence and Transcriptome Analyses of Chrysochromulina tobin: Metabolic Tools for Enhanced Algal Fitness in the Prominent Order Prymnesiales (Haptophyceae).</title>
        <authorList>
            <person name="Hovde B.T."/>
            <person name="Deodato C.R."/>
            <person name="Hunsperger H.M."/>
            <person name="Ryken S.A."/>
            <person name="Yost W."/>
            <person name="Jha R.K."/>
            <person name="Patterson J."/>
            <person name="Monnat R.J. Jr."/>
            <person name="Barlow S.B."/>
            <person name="Starkenburg S.R."/>
            <person name="Cattolico R.A."/>
        </authorList>
    </citation>
    <scope>NUCLEOTIDE SEQUENCE</scope>
    <source>
        <strain evidence="3">CCMP291</strain>
    </source>
</reference>
<dbReference type="Gene3D" id="3.40.250.10">
    <property type="entry name" value="Rhodanese-like domain"/>
    <property type="match status" value="1"/>
</dbReference>